<keyword evidence="1" id="KW-0175">Coiled coil</keyword>
<name>A0A1W1BS99_9ZZZZ</name>
<accession>A0A1W1BS99</accession>
<evidence type="ECO:0000313" key="2">
    <source>
        <dbReference type="EMBL" id="SFV56331.1"/>
    </source>
</evidence>
<evidence type="ECO:0000256" key="1">
    <source>
        <dbReference type="SAM" id="Coils"/>
    </source>
</evidence>
<feature type="coiled-coil region" evidence="1">
    <location>
        <begin position="66"/>
        <end position="101"/>
    </location>
</feature>
<protein>
    <submittedName>
        <fullName evidence="2">Probable septum site-determining protein minC</fullName>
    </submittedName>
</protein>
<organism evidence="2">
    <name type="scientific">hydrothermal vent metagenome</name>
    <dbReference type="NCBI Taxonomy" id="652676"/>
    <lineage>
        <taxon>unclassified sequences</taxon>
        <taxon>metagenomes</taxon>
        <taxon>ecological metagenomes</taxon>
    </lineage>
</organism>
<reference evidence="2" key="1">
    <citation type="submission" date="2016-10" db="EMBL/GenBank/DDBJ databases">
        <authorList>
            <person name="de Groot N.N."/>
        </authorList>
    </citation>
    <scope>NUCLEOTIDE SEQUENCE</scope>
</reference>
<dbReference type="EMBL" id="FPHG01000030">
    <property type="protein sequence ID" value="SFV56331.1"/>
    <property type="molecule type" value="Genomic_DNA"/>
</dbReference>
<gene>
    <name evidence="2" type="ORF">MNB_SV-9-125</name>
</gene>
<dbReference type="AlphaFoldDB" id="A0A1W1BS99"/>
<dbReference type="GO" id="GO:0000902">
    <property type="term" value="P:cell morphogenesis"/>
    <property type="evidence" value="ECO:0007669"/>
    <property type="project" value="InterPro"/>
</dbReference>
<dbReference type="SUPFAM" id="SSF63848">
    <property type="entry name" value="Cell-division inhibitor MinC, C-terminal domain"/>
    <property type="match status" value="1"/>
</dbReference>
<sequence>MKGNQYSVKVYETTVEDEDKFISFFDNNHILFKDRLILINGHLSDRIKDYLISKSLIFINNIELPKNKTRRELELQEEKIREEEEREKKFIQFELDRLSNKLHNNLKVLDTIVRSGQELKIDGDLLLLNRVNSGATINITGNLIITQVVEGAIRCNGNFMMLSNSPKANIIFHGVQVDNDLLEEKLNRIELKDNKILITPILKKEINWAS</sequence>
<dbReference type="InterPro" id="IPR036145">
    <property type="entry name" value="MinC_C_sf"/>
</dbReference>
<dbReference type="InterPro" id="IPR016098">
    <property type="entry name" value="CAP/MinC_C"/>
</dbReference>
<dbReference type="Gene3D" id="2.160.20.70">
    <property type="match status" value="1"/>
</dbReference>
<proteinExistence type="predicted"/>